<protein>
    <submittedName>
        <fullName evidence="8">Transmembrane protein 35B</fullName>
    </submittedName>
</protein>
<dbReference type="eggNOG" id="ENOG502RXPR">
    <property type="taxonomic scope" value="Eukaryota"/>
</dbReference>
<proteinExistence type="inferred from homology"/>
<dbReference type="CTD" id="100506144"/>
<dbReference type="GO" id="GO:0016020">
    <property type="term" value="C:membrane"/>
    <property type="evidence" value="ECO:0007669"/>
    <property type="project" value="UniProtKB-SubCell"/>
</dbReference>
<evidence type="ECO:0000313" key="8">
    <source>
        <dbReference type="Ensembl" id="ENSOCUP00000026985.1"/>
    </source>
</evidence>
<evidence type="ECO:0000256" key="3">
    <source>
        <dbReference type="ARBA" id="ARBA00022692"/>
    </source>
</evidence>
<accession>U3KP25</accession>
<comment type="similarity">
    <text evidence="2">Belongs to the DoxX family.</text>
</comment>
<feature type="chain" id="PRO_5004645885" evidence="7">
    <location>
        <begin position="22"/>
        <end position="155"/>
    </location>
</feature>
<name>U3KP25_RABIT</name>
<dbReference type="KEGG" id="ocu:100358912"/>
<dbReference type="STRING" id="9986.ENSOCUP00000026985"/>
<reference evidence="8 9" key="1">
    <citation type="journal article" date="2011" name="Nature">
        <title>A high-resolution map of human evolutionary constraint using 29 mammals.</title>
        <authorList>
            <person name="Lindblad-Toh K."/>
            <person name="Garber M."/>
            <person name="Zuk O."/>
            <person name="Lin M.F."/>
            <person name="Parker B.J."/>
            <person name="Washietl S."/>
            <person name="Kheradpour P."/>
            <person name="Ernst J."/>
            <person name="Jordan G."/>
            <person name="Mauceli E."/>
            <person name="Ward L.D."/>
            <person name="Lowe C.B."/>
            <person name="Holloway A.K."/>
            <person name="Clamp M."/>
            <person name="Gnerre S."/>
            <person name="Alfoldi J."/>
            <person name="Beal K."/>
            <person name="Chang J."/>
            <person name="Clawson H."/>
            <person name="Cuff J."/>
            <person name="Di Palma F."/>
            <person name="Fitzgerald S."/>
            <person name="Flicek P."/>
            <person name="Guttman M."/>
            <person name="Hubisz M.J."/>
            <person name="Jaffe D.B."/>
            <person name="Jungreis I."/>
            <person name="Kent W.J."/>
            <person name="Kostka D."/>
            <person name="Lara M."/>
            <person name="Martins A.L."/>
            <person name="Massingham T."/>
            <person name="Moltke I."/>
            <person name="Raney B.J."/>
            <person name="Rasmussen M.D."/>
            <person name="Robinson J."/>
            <person name="Stark A."/>
            <person name="Vilella A.J."/>
            <person name="Wen J."/>
            <person name="Xie X."/>
            <person name="Zody M.C."/>
            <person name="Baldwin J."/>
            <person name="Bloom T."/>
            <person name="Chin C.W."/>
            <person name="Heiman D."/>
            <person name="Nicol R."/>
            <person name="Nusbaum C."/>
            <person name="Young S."/>
            <person name="Wilkinson J."/>
            <person name="Worley K.C."/>
            <person name="Kovar C.L."/>
            <person name="Muzny D.M."/>
            <person name="Gibbs R.A."/>
            <person name="Cree A."/>
            <person name="Dihn H.H."/>
            <person name="Fowler G."/>
            <person name="Jhangiani S."/>
            <person name="Joshi V."/>
            <person name="Lee S."/>
            <person name="Lewis L.R."/>
            <person name="Nazareth L.V."/>
            <person name="Okwuonu G."/>
            <person name="Santibanez J."/>
            <person name="Warren W.C."/>
            <person name="Mardis E.R."/>
            <person name="Weinstock G.M."/>
            <person name="Wilson R.K."/>
            <person name="Delehaunty K."/>
            <person name="Dooling D."/>
            <person name="Fronik C."/>
            <person name="Fulton L."/>
            <person name="Fulton B."/>
            <person name="Graves T."/>
            <person name="Minx P."/>
            <person name="Sodergren E."/>
            <person name="Birney E."/>
            <person name="Margulies E.H."/>
            <person name="Herrero J."/>
            <person name="Green E.D."/>
            <person name="Haussler D."/>
            <person name="Siepel A."/>
            <person name="Goldman N."/>
            <person name="Pollard K.S."/>
            <person name="Pedersen J.S."/>
            <person name="Lander E.S."/>
            <person name="Kellis M."/>
        </authorList>
    </citation>
    <scope>NUCLEOTIDE SEQUENCE [LARGE SCALE GENOMIC DNA]</scope>
    <source>
        <strain evidence="9">Thorbecke</strain>
    </source>
</reference>
<evidence type="ECO:0000256" key="4">
    <source>
        <dbReference type="ARBA" id="ARBA00022989"/>
    </source>
</evidence>
<dbReference type="Pfam" id="PF07681">
    <property type="entry name" value="DoxX"/>
    <property type="match status" value="1"/>
</dbReference>
<dbReference type="Proteomes" id="UP000001811">
    <property type="component" value="Unplaced"/>
</dbReference>
<dbReference type="Ensembl" id="ENSOCUT00000033937.2">
    <property type="protein sequence ID" value="ENSOCUP00000026985.1"/>
    <property type="gene ID" value="ENSOCUG00000029466.2"/>
</dbReference>
<feature type="signal peptide" evidence="7">
    <location>
        <begin position="1"/>
        <end position="21"/>
    </location>
</feature>
<dbReference type="OMA" id="PDPMNYQ"/>
<keyword evidence="5 6" id="KW-0472">Membrane</keyword>
<keyword evidence="3 6" id="KW-0812">Transmembrane</keyword>
<dbReference type="PANTHER" id="PTHR13163:SF2">
    <property type="entry name" value="TRANSMEMBRANE PROTEIN 35B"/>
    <property type="match status" value="1"/>
</dbReference>
<dbReference type="InterPro" id="IPR032808">
    <property type="entry name" value="DoxX"/>
</dbReference>
<reference evidence="8" key="3">
    <citation type="submission" date="2025-09" db="UniProtKB">
        <authorList>
            <consortium name="Ensembl"/>
        </authorList>
    </citation>
    <scope>IDENTIFICATION</scope>
    <source>
        <strain evidence="8">Thorbecke</strain>
    </source>
</reference>
<dbReference type="HOGENOM" id="CLU_121618_1_0_1"/>
<dbReference type="InterPro" id="IPR040399">
    <property type="entry name" value="TMEM35A/B"/>
</dbReference>
<keyword evidence="7" id="KW-0732">Signal</keyword>
<evidence type="ECO:0000256" key="7">
    <source>
        <dbReference type="SAM" id="SignalP"/>
    </source>
</evidence>
<dbReference type="PANTHER" id="PTHR13163">
    <property type="entry name" value="SPINAL CORD EXPRESSION PROTEIN 4"/>
    <property type="match status" value="1"/>
</dbReference>
<dbReference type="GeneID" id="100358912"/>
<keyword evidence="4 6" id="KW-1133">Transmembrane helix</keyword>
<dbReference type="GeneTree" id="ENSGT00940000154325"/>
<evidence type="ECO:0000256" key="2">
    <source>
        <dbReference type="ARBA" id="ARBA00006679"/>
    </source>
</evidence>
<dbReference type="Bgee" id="ENSOCUG00000029466">
    <property type="expression patterns" value="Expressed in aorta and 15 other cell types or tissues"/>
</dbReference>
<evidence type="ECO:0000256" key="6">
    <source>
        <dbReference type="SAM" id="Phobius"/>
    </source>
</evidence>
<comment type="subcellular location">
    <subcellularLocation>
        <location evidence="1">Membrane</location>
        <topology evidence="1">Multi-pass membrane protein</topology>
    </subcellularLocation>
</comment>
<dbReference type="AlphaFoldDB" id="U3KP25"/>
<sequence length="155" mass="16750">MALMLAALRILLGGFFMLTGAAKLSPVAAPVSQQLKVLFTRFAEVCPLKLFGYQPDPRSYQTAVGWLELLAGALLVAGPPLLQGISTLLLILLMMGAIFTLVSLEESLSTCIPTLVCLGLLLLLDACRLLAQPQQALRPSRKKTAAPRAFRESWE</sequence>
<dbReference type="InParanoid" id="U3KP25"/>
<feature type="transmembrane region" description="Helical" evidence="6">
    <location>
        <begin position="85"/>
        <end position="104"/>
    </location>
</feature>
<evidence type="ECO:0000256" key="5">
    <source>
        <dbReference type="ARBA" id="ARBA00023136"/>
    </source>
</evidence>
<dbReference type="OrthoDB" id="432685at2759"/>
<dbReference type="RefSeq" id="XP_008271931.1">
    <property type="nucleotide sequence ID" value="XM_008273709.4"/>
</dbReference>
<dbReference type="PaxDb" id="9986-ENSOCUP00000026985"/>
<reference evidence="8" key="2">
    <citation type="submission" date="2025-08" db="UniProtKB">
        <authorList>
            <consortium name="Ensembl"/>
        </authorList>
    </citation>
    <scope>IDENTIFICATION</scope>
    <source>
        <strain evidence="8">Thorbecke</strain>
    </source>
</reference>
<evidence type="ECO:0000313" key="9">
    <source>
        <dbReference type="Proteomes" id="UP000001811"/>
    </source>
</evidence>
<keyword evidence="9" id="KW-1185">Reference proteome</keyword>
<gene>
    <name evidence="8" type="primary">TMEM35B</name>
</gene>
<organism evidence="8 9">
    <name type="scientific">Oryctolagus cuniculus</name>
    <name type="common">Rabbit</name>
    <dbReference type="NCBI Taxonomy" id="9986"/>
    <lineage>
        <taxon>Eukaryota</taxon>
        <taxon>Metazoa</taxon>
        <taxon>Chordata</taxon>
        <taxon>Craniata</taxon>
        <taxon>Vertebrata</taxon>
        <taxon>Euteleostomi</taxon>
        <taxon>Mammalia</taxon>
        <taxon>Eutheria</taxon>
        <taxon>Euarchontoglires</taxon>
        <taxon>Glires</taxon>
        <taxon>Lagomorpha</taxon>
        <taxon>Leporidae</taxon>
        <taxon>Oryctolagus</taxon>
    </lineage>
</organism>
<evidence type="ECO:0000256" key="1">
    <source>
        <dbReference type="ARBA" id="ARBA00004141"/>
    </source>
</evidence>